<accession>A0A2N3KV60</accession>
<dbReference type="EMBL" id="NWTK01000005">
    <property type="protein sequence ID" value="PKR54418.1"/>
    <property type="molecule type" value="Genomic_DNA"/>
</dbReference>
<organism evidence="2 3">
    <name type="scientific">Thalassospira marina</name>
    <dbReference type="NCBI Taxonomy" id="2048283"/>
    <lineage>
        <taxon>Bacteria</taxon>
        <taxon>Pseudomonadati</taxon>
        <taxon>Pseudomonadota</taxon>
        <taxon>Alphaproteobacteria</taxon>
        <taxon>Rhodospirillales</taxon>
        <taxon>Thalassospiraceae</taxon>
        <taxon>Thalassospira</taxon>
    </lineage>
</organism>
<keyword evidence="1" id="KW-0812">Transmembrane</keyword>
<proteinExistence type="predicted"/>
<comment type="caution">
    <text evidence="2">The sequence shown here is derived from an EMBL/GenBank/DDBJ whole genome shotgun (WGS) entry which is preliminary data.</text>
</comment>
<evidence type="ECO:0000256" key="1">
    <source>
        <dbReference type="SAM" id="Phobius"/>
    </source>
</evidence>
<dbReference type="Proteomes" id="UP000233597">
    <property type="component" value="Unassembled WGS sequence"/>
</dbReference>
<name>A0A2N3KV60_9PROT</name>
<feature type="transmembrane region" description="Helical" evidence="1">
    <location>
        <begin position="96"/>
        <end position="117"/>
    </location>
</feature>
<keyword evidence="1" id="KW-0472">Membrane</keyword>
<reference evidence="2 3" key="1">
    <citation type="submission" date="2017-09" db="EMBL/GenBank/DDBJ databases">
        <title>Biodiversity and function of Thalassospira species in the particle-attached aromatic-hydrocarbon-degrading consortia from the surface seawater of the South China Sea.</title>
        <authorList>
            <person name="Dong C."/>
            <person name="Liu R."/>
            <person name="Shao Z."/>
        </authorList>
    </citation>
    <scope>NUCLEOTIDE SEQUENCE [LARGE SCALE GENOMIC DNA]</scope>
    <source>
        <strain evidence="2 3">CSC1P2</strain>
    </source>
</reference>
<sequence>MQGVFKMADKRETEPIWEKTLAEGPYVAASAVLLAAMSVAISDNTATGMIAFMLAIDAFIHIIAAGFIQIVANIPLGHLNKAAENKDASFKLLAKFFKVTFPMLLLSPVFVSAFVAVKTIHQLPTIGISQHALRLCIPDPGASTTDGNRYDLIQNFNPLANGAKYLAIIDRCKAMVPKPLPDK</sequence>
<feature type="transmembrane region" description="Helical" evidence="1">
    <location>
        <begin position="21"/>
        <end position="42"/>
    </location>
</feature>
<evidence type="ECO:0000313" key="2">
    <source>
        <dbReference type="EMBL" id="PKR54418.1"/>
    </source>
</evidence>
<gene>
    <name evidence="2" type="ORF">COO20_09825</name>
</gene>
<evidence type="ECO:0000313" key="3">
    <source>
        <dbReference type="Proteomes" id="UP000233597"/>
    </source>
</evidence>
<dbReference type="AlphaFoldDB" id="A0A2N3KV60"/>
<keyword evidence="1" id="KW-1133">Transmembrane helix</keyword>
<protein>
    <submittedName>
        <fullName evidence="2">Uncharacterized protein</fullName>
    </submittedName>
</protein>
<feature type="transmembrane region" description="Helical" evidence="1">
    <location>
        <begin position="48"/>
        <end position="76"/>
    </location>
</feature>